<evidence type="ECO:0000256" key="4">
    <source>
        <dbReference type="ARBA" id="ARBA00022989"/>
    </source>
</evidence>
<organism evidence="10 11">
    <name type="scientific">Paenibacillus soyae</name>
    <dbReference type="NCBI Taxonomy" id="2969249"/>
    <lineage>
        <taxon>Bacteria</taxon>
        <taxon>Bacillati</taxon>
        <taxon>Bacillota</taxon>
        <taxon>Bacilli</taxon>
        <taxon>Bacillales</taxon>
        <taxon>Paenibacillaceae</taxon>
        <taxon>Paenibacillus</taxon>
    </lineage>
</organism>
<dbReference type="Gene3D" id="2.120.10.30">
    <property type="entry name" value="TolB, C-terminal domain"/>
    <property type="match status" value="1"/>
</dbReference>
<dbReference type="InterPro" id="IPR011990">
    <property type="entry name" value="TPR-like_helical_dom_sf"/>
</dbReference>
<keyword evidence="4 7" id="KW-1133">Transmembrane helix</keyword>
<sequence>MIRRLALRIASLAIVSIIAIVSANPEQAWADVPYVTYYKDNYNQQYRIQTAYMPAAALGRELFIDDPDNPGQPKHSPLNQPQDLFIDANDDMYIADTGNNRIVHLDAAGRLLRVLEAEDKPLNRPQGVYVHDNGDIYIADTGNNRVLRLNKDGELLKTFVRPESKLIPESFKFDPVKLVVDKRGFLYIATLGGYQGLLQLDPEGEFQGFFGANKTSASFIDSVKRLLYTREMYEREISKLPGSITSVDKDGDGFVYTVTKEVSAGQLKKLNIAGLDQLAGKGEFADTMSDGRYGEFIRQPGVYESEAPQLNDLTVDKDGNITVIDTRLNVVSQYDGNGNLLFFWGGAAGDTTTKLGLVKMPTAIASDSSNQLYILDSENNVVQKYALSEFGKLVHEANGLTQDGRYEESEPLWEEVYRQNAYYAPAVLGLAKAAYKRGDYEEARRLFGDAGWARGYSDSFWQNRLLWFQNNFGFFMNIIIGLLAAGIILRLAARRFGWRLRPRRGEGGRRRSRELGKQLAHALHIARHPLDGFYGIRHEGKGGPAAATIVLALALAAYGFMRARTNFVFNPSVVTEPGIGNALIQFTVIWLGFVVANYLTSSLSQGEGRFRDVYAASAYAMLPFVAVGVPLTVLSGALTLNEASIYYFLQYGLYGWAALLLFWQIQGVQNFSVGEAAKNVLLTVLTLFVIAILIFIAFSLTSELAGFIYSIYQEVAIR</sequence>
<evidence type="ECO:0000313" key="10">
    <source>
        <dbReference type="EMBL" id="MCR2804695.1"/>
    </source>
</evidence>
<feature type="transmembrane region" description="Helical" evidence="7">
    <location>
        <begin position="583"/>
        <end position="601"/>
    </location>
</feature>
<feature type="transmembrane region" description="Helical" evidence="7">
    <location>
        <begin position="680"/>
        <end position="700"/>
    </location>
</feature>
<feature type="transmembrane region" description="Helical" evidence="7">
    <location>
        <begin position="613"/>
        <end position="633"/>
    </location>
</feature>
<feature type="transmembrane region" description="Helical" evidence="7">
    <location>
        <begin position="545"/>
        <end position="563"/>
    </location>
</feature>
<dbReference type="SUPFAM" id="SSF101898">
    <property type="entry name" value="NHL repeat"/>
    <property type="match status" value="1"/>
</dbReference>
<feature type="domain" description="Yip1" evidence="9">
    <location>
        <begin position="525"/>
        <end position="694"/>
    </location>
</feature>
<comment type="caution">
    <text evidence="10">The sequence shown here is derived from an EMBL/GenBank/DDBJ whole genome shotgun (WGS) entry which is preliminary data.</text>
</comment>
<protein>
    <submittedName>
        <fullName evidence="10">YIP1 family protein</fullName>
    </submittedName>
</protein>
<feature type="transmembrane region" description="Helical" evidence="7">
    <location>
        <begin position="472"/>
        <end position="493"/>
    </location>
</feature>
<feature type="chain" id="PRO_5040985457" evidence="8">
    <location>
        <begin position="31"/>
        <end position="718"/>
    </location>
</feature>
<gene>
    <name evidence="10" type="ORF">NQZ67_12480</name>
</gene>
<evidence type="ECO:0000256" key="5">
    <source>
        <dbReference type="ARBA" id="ARBA00023136"/>
    </source>
</evidence>
<keyword evidence="5 7" id="KW-0472">Membrane</keyword>
<keyword evidence="3" id="KW-0677">Repeat</keyword>
<keyword evidence="2 7" id="KW-0812">Transmembrane</keyword>
<dbReference type="GO" id="GO:0016020">
    <property type="term" value="C:membrane"/>
    <property type="evidence" value="ECO:0007669"/>
    <property type="project" value="UniProtKB-SubCell"/>
</dbReference>
<reference evidence="10" key="1">
    <citation type="submission" date="2022-08" db="EMBL/GenBank/DDBJ databases">
        <title>The genomic sequence of strain Paenibacillus sp. SCIV0701.</title>
        <authorList>
            <person name="Zhao H."/>
        </authorList>
    </citation>
    <scope>NUCLEOTIDE SEQUENCE</scope>
    <source>
        <strain evidence="10">SCIV0701</strain>
    </source>
</reference>
<dbReference type="AlphaFoldDB" id="A0A9X2S923"/>
<name>A0A9X2S923_9BACL</name>
<evidence type="ECO:0000256" key="3">
    <source>
        <dbReference type="ARBA" id="ARBA00022737"/>
    </source>
</evidence>
<dbReference type="Gene3D" id="2.40.10.500">
    <property type="match status" value="1"/>
</dbReference>
<evidence type="ECO:0000313" key="11">
    <source>
        <dbReference type="Proteomes" id="UP001141950"/>
    </source>
</evidence>
<evidence type="ECO:0000256" key="1">
    <source>
        <dbReference type="ARBA" id="ARBA00004141"/>
    </source>
</evidence>
<dbReference type="InterPro" id="IPR011042">
    <property type="entry name" value="6-blade_b-propeller_TolB-like"/>
</dbReference>
<dbReference type="Pfam" id="PF14559">
    <property type="entry name" value="TPR_19"/>
    <property type="match status" value="1"/>
</dbReference>
<comment type="subcellular location">
    <subcellularLocation>
        <location evidence="1">Membrane</location>
        <topology evidence="1">Multi-pass membrane protein</topology>
    </subcellularLocation>
</comment>
<accession>A0A9X2S923</accession>
<dbReference type="Gene3D" id="1.25.40.10">
    <property type="entry name" value="Tetratricopeptide repeat domain"/>
    <property type="match status" value="1"/>
</dbReference>
<dbReference type="PROSITE" id="PS51125">
    <property type="entry name" value="NHL"/>
    <property type="match status" value="1"/>
</dbReference>
<dbReference type="InterPro" id="IPR006977">
    <property type="entry name" value="Yip1_dom"/>
</dbReference>
<dbReference type="InterPro" id="IPR001258">
    <property type="entry name" value="NHL_repeat"/>
</dbReference>
<dbReference type="PANTHER" id="PTHR24104:SF25">
    <property type="entry name" value="PROTEIN LIN-41"/>
    <property type="match status" value="1"/>
</dbReference>
<evidence type="ECO:0000256" key="6">
    <source>
        <dbReference type="PROSITE-ProRule" id="PRU00504"/>
    </source>
</evidence>
<dbReference type="CDD" id="cd05819">
    <property type="entry name" value="NHL"/>
    <property type="match status" value="1"/>
</dbReference>
<evidence type="ECO:0000256" key="7">
    <source>
        <dbReference type="SAM" id="Phobius"/>
    </source>
</evidence>
<dbReference type="Pfam" id="PF01436">
    <property type="entry name" value="NHL"/>
    <property type="match status" value="1"/>
</dbReference>
<dbReference type="InterPro" id="IPR050952">
    <property type="entry name" value="TRIM-NHL_E3_ligases"/>
</dbReference>
<proteinExistence type="predicted"/>
<dbReference type="Pfam" id="PF04893">
    <property type="entry name" value="Yip1"/>
    <property type="match status" value="1"/>
</dbReference>
<feature type="transmembrane region" description="Helical" evidence="7">
    <location>
        <begin position="645"/>
        <end position="668"/>
    </location>
</feature>
<dbReference type="Proteomes" id="UP001141950">
    <property type="component" value="Unassembled WGS sequence"/>
</dbReference>
<dbReference type="EMBL" id="JANIPJ010000007">
    <property type="protein sequence ID" value="MCR2804695.1"/>
    <property type="molecule type" value="Genomic_DNA"/>
</dbReference>
<keyword evidence="8" id="KW-0732">Signal</keyword>
<feature type="repeat" description="NHL" evidence="6">
    <location>
        <begin position="109"/>
        <end position="152"/>
    </location>
</feature>
<dbReference type="PANTHER" id="PTHR24104">
    <property type="entry name" value="E3 UBIQUITIN-PROTEIN LIGASE NHLRC1-RELATED"/>
    <property type="match status" value="1"/>
</dbReference>
<keyword evidence="11" id="KW-1185">Reference proteome</keyword>
<feature type="signal peptide" evidence="8">
    <location>
        <begin position="1"/>
        <end position="30"/>
    </location>
</feature>
<dbReference type="RefSeq" id="WP_257445901.1">
    <property type="nucleotide sequence ID" value="NZ_JANIPJ010000007.1"/>
</dbReference>
<evidence type="ECO:0000256" key="2">
    <source>
        <dbReference type="ARBA" id="ARBA00022692"/>
    </source>
</evidence>
<dbReference type="SUPFAM" id="SSF48452">
    <property type="entry name" value="TPR-like"/>
    <property type="match status" value="1"/>
</dbReference>
<evidence type="ECO:0000259" key="9">
    <source>
        <dbReference type="Pfam" id="PF04893"/>
    </source>
</evidence>
<dbReference type="GO" id="GO:0008270">
    <property type="term" value="F:zinc ion binding"/>
    <property type="evidence" value="ECO:0007669"/>
    <property type="project" value="UniProtKB-KW"/>
</dbReference>
<evidence type="ECO:0000256" key="8">
    <source>
        <dbReference type="SAM" id="SignalP"/>
    </source>
</evidence>